<protein>
    <submittedName>
        <fullName evidence="3">Uncharacterized protein</fullName>
    </submittedName>
</protein>
<evidence type="ECO:0000313" key="3">
    <source>
        <dbReference type="WBParaSite" id="nRc.2.0.1.t24544-RA"/>
    </source>
</evidence>
<dbReference type="Proteomes" id="UP000887565">
    <property type="component" value="Unplaced"/>
</dbReference>
<feature type="compositionally biased region" description="Basic and acidic residues" evidence="1">
    <location>
        <begin position="12"/>
        <end position="24"/>
    </location>
</feature>
<dbReference type="WBParaSite" id="nRc.2.0.1.t24544-RA">
    <property type="protein sequence ID" value="nRc.2.0.1.t24544-RA"/>
    <property type="gene ID" value="nRc.2.0.1.g24544"/>
</dbReference>
<feature type="region of interest" description="Disordered" evidence="1">
    <location>
        <begin position="1"/>
        <end position="24"/>
    </location>
</feature>
<sequence>MTRCSNIQQEDCCPRHSGRDDKGKNMLSLLSQKFIPLALEKVRSRKMVVKQHRPMLVTIGRYYRWGSRCIGNGTFLQSILH</sequence>
<name>A0A915JDI7_ROMCU</name>
<organism evidence="2 3">
    <name type="scientific">Romanomermis culicivorax</name>
    <name type="common">Nematode worm</name>
    <dbReference type="NCBI Taxonomy" id="13658"/>
    <lineage>
        <taxon>Eukaryota</taxon>
        <taxon>Metazoa</taxon>
        <taxon>Ecdysozoa</taxon>
        <taxon>Nematoda</taxon>
        <taxon>Enoplea</taxon>
        <taxon>Dorylaimia</taxon>
        <taxon>Mermithida</taxon>
        <taxon>Mermithoidea</taxon>
        <taxon>Mermithidae</taxon>
        <taxon>Romanomermis</taxon>
    </lineage>
</organism>
<accession>A0A915JDI7</accession>
<dbReference type="AlphaFoldDB" id="A0A915JDI7"/>
<keyword evidence="2" id="KW-1185">Reference proteome</keyword>
<proteinExistence type="predicted"/>
<evidence type="ECO:0000313" key="2">
    <source>
        <dbReference type="Proteomes" id="UP000887565"/>
    </source>
</evidence>
<evidence type="ECO:0000256" key="1">
    <source>
        <dbReference type="SAM" id="MobiDB-lite"/>
    </source>
</evidence>
<reference evidence="3" key="1">
    <citation type="submission" date="2022-11" db="UniProtKB">
        <authorList>
            <consortium name="WormBaseParasite"/>
        </authorList>
    </citation>
    <scope>IDENTIFICATION</scope>
</reference>